<sequence length="114" mass="13184">MNDVGQADLGKGLFKQRFYLAVVERPEAVRPALLAFARLRRWPTHHRRRARRSPARQAGTPQNRRVMEASQRVRTRHRTRPDDRSGQFACQAPGRTYHHPSPRFTAPLREAPAP</sequence>
<evidence type="ECO:0000313" key="2">
    <source>
        <dbReference type="EMBL" id="GAA1823839.1"/>
    </source>
</evidence>
<accession>A0ABN2MEX8</accession>
<keyword evidence="3" id="KW-1185">Reference proteome</keyword>
<evidence type="ECO:0000313" key="3">
    <source>
        <dbReference type="Proteomes" id="UP001500218"/>
    </source>
</evidence>
<comment type="caution">
    <text evidence="2">The sequence shown here is derived from an EMBL/GenBank/DDBJ whole genome shotgun (WGS) entry which is preliminary data.</text>
</comment>
<organism evidence="2 3">
    <name type="scientific">Luedemannella flava</name>
    <dbReference type="NCBI Taxonomy" id="349316"/>
    <lineage>
        <taxon>Bacteria</taxon>
        <taxon>Bacillati</taxon>
        <taxon>Actinomycetota</taxon>
        <taxon>Actinomycetes</taxon>
        <taxon>Micromonosporales</taxon>
        <taxon>Micromonosporaceae</taxon>
        <taxon>Luedemannella</taxon>
    </lineage>
</organism>
<dbReference type="EMBL" id="BAAALT010000206">
    <property type="protein sequence ID" value="GAA1823839.1"/>
    <property type="molecule type" value="Genomic_DNA"/>
</dbReference>
<feature type="compositionally biased region" description="Basic residues" evidence="1">
    <location>
        <begin position="42"/>
        <end position="54"/>
    </location>
</feature>
<dbReference type="Proteomes" id="UP001500218">
    <property type="component" value="Unassembled WGS sequence"/>
</dbReference>
<reference evidence="2 3" key="1">
    <citation type="journal article" date="2019" name="Int. J. Syst. Evol. Microbiol.">
        <title>The Global Catalogue of Microorganisms (GCM) 10K type strain sequencing project: providing services to taxonomists for standard genome sequencing and annotation.</title>
        <authorList>
            <consortium name="The Broad Institute Genomics Platform"/>
            <consortium name="The Broad Institute Genome Sequencing Center for Infectious Disease"/>
            <person name="Wu L."/>
            <person name="Ma J."/>
        </authorList>
    </citation>
    <scope>NUCLEOTIDE SEQUENCE [LARGE SCALE GENOMIC DNA]</scope>
    <source>
        <strain evidence="2 3">JCM 13250</strain>
    </source>
</reference>
<feature type="region of interest" description="Disordered" evidence="1">
    <location>
        <begin position="42"/>
        <end position="114"/>
    </location>
</feature>
<name>A0ABN2MEX8_9ACTN</name>
<gene>
    <name evidence="2" type="ORF">GCM10009682_50170</name>
</gene>
<protein>
    <submittedName>
        <fullName evidence="2">Uncharacterized protein</fullName>
    </submittedName>
</protein>
<evidence type="ECO:0000256" key="1">
    <source>
        <dbReference type="SAM" id="MobiDB-lite"/>
    </source>
</evidence>
<proteinExistence type="predicted"/>